<evidence type="ECO:0000256" key="4">
    <source>
        <dbReference type="ARBA" id="ARBA00022737"/>
    </source>
</evidence>
<dbReference type="GO" id="GO:0004674">
    <property type="term" value="F:protein serine/threonine kinase activity"/>
    <property type="evidence" value="ECO:0007669"/>
    <property type="project" value="UniProtKB-EC"/>
</dbReference>
<evidence type="ECO:0000256" key="1">
    <source>
        <dbReference type="ARBA" id="ARBA00012513"/>
    </source>
</evidence>
<keyword evidence="9" id="KW-1185">Reference proteome</keyword>
<dbReference type="GO" id="GO:0016787">
    <property type="term" value="F:hydrolase activity"/>
    <property type="evidence" value="ECO:0007669"/>
    <property type="project" value="UniProtKB-KW"/>
</dbReference>
<dbReference type="EMBL" id="PQWO01000003">
    <property type="protein sequence ID" value="PZD74123.1"/>
    <property type="molecule type" value="Genomic_DNA"/>
</dbReference>
<dbReference type="GO" id="GO:0000287">
    <property type="term" value="F:magnesium ion binding"/>
    <property type="evidence" value="ECO:0007669"/>
    <property type="project" value="InterPro"/>
</dbReference>
<dbReference type="PANTHER" id="PTHR42926">
    <property type="match status" value="1"/>
</dbReference>
<evidence type="ECO:0000256" key="3">
    <source>
        <dbReference type="ARBA" id="ARBA00022679"/>
    </source>
</evidence>
<evidence type="ECO:0000256" key="2">
    <source>
        <dbReference type="ARBA" id="ARBA00022553"/>
    </source>
</evidence>
<keyword evidence="3 8" id="KW-0808">Transferase</keyword>
<dbReference type="InterPro" id="IPR027417">
    <property type="entry name" value="P-loop_NTPase"/>
</dbReference>
<feature type="domain" description="KaiC" evidence="7">
    <location>
        <begin position="261"/>
        <end position="493"/>
    </location>
</feature>
<dbReference type="PIRSF" id="PIRSF039117">
    <property type="entry name" value="KaiC"/>
    <property type="match status" value="1"/>
</dbReference>
<dbReference type="InterPro" id="IPR030665">
    <property type="entry name" value="KaiC"/>
</dbReference>
<keyword evidence="4" id="KW-0677">Repeat</keyword>
<dbReference type="InterPro" id="IPR010624">
    <property type="entry name" value="KaiC_dom"/>
</dbReference>
<evidence type="ECO:0000259" key="7">
    <source>
        <dbReference type="PROSITE" id="PS51146"/>
    </source>
</evidence>
<evidence type="ECO:0000313" key="9">
    <source>
        <dbReference type="Proteomes" id="UP000248857"/>
    </source>
</evidence>
<keyword evidence="6" id="KW-0378">Hydrolase</keyword>
<dbReference type="PANTHER" id="PTHR42926:SF1">
    <property type="entry name" value="CIRCADIAN CLOCK OSCILLATOR PROTEIN KAIC 1"/>
    <property type="match status" value="1"/>
</dbReference>
<name>A0A2W1JL52_9CYAN</name>
<evidence type="ECO:0000313" key="8">
    <source>
        <dbReference type="EMBL" id="PZD74123.1"/>
    </source>
</evidence>
<organism evidence="8 9">
    <name type="scientific">Acaryochloris thomasi RCC1774</name>
    <dbReference type="NCBI Taxonomy" id="1764569"/>
    <lineage>
        <taxon>Bacteria</taxon>
        <taxon>Bacillati</taxon>
        <taxon>Cyanobacteriota</taxon>
        <taxon>Cyanophyceae</taxon>
        <taxon>Acaryochloridales</taxon>
        <taxon>Acaryochloridaceae</taxon>
        <taxon>Acaryochloris</taxon>
        <taxon>Acaryochloris thomasi</taxon>
    </lineage>
</organism>
<dbReference type="Pfam" id="PF06745">
    <property type="entry name" value="ATPase"/>
    <property type="match status" value="2"/>
</dbReference>
<keyword evidence="5 8" id="KW-0418">Kinase</keyword>
<evidence type="ECO:0000256" key="5">
    <source>
        <dbReference type="ARBA" id="ARBA00022777"/>
    </source>
</evidence>
<dbReference type="GO" id="GO:0005524">
    <property type="term" value="F:ATP binding"/>
    <property type="evidence" value="ECO:0007669"/>
    <property type="project" value="InterPro"/>
</dbReference>
<dbReference type="RefSeq" id="WP_110985310.1">
    <property type="nucleotide sequence ID" value="NZ_CAWNWM010000003.1"/>
</dbReference>
<accession>A0A2W1JL52</accession>
<dbReference type="Proteomes" id="UP000248857">
    <property type="component" value="Unassembled WGS sequence"/>
</dbReference>
<dbReference type="GO" id="GO:0042752">
    <property type="term" value="P:regulation of circadian rhythm"/>
    <property type="evidence" value="ECO:0007669"/>
    <property type="project" value="InterPro"/>
</dbReference>
<dbReference type="PROSITE" id="PS51146">
    <property type="entry name" value="KAIC"/>
    <property type="match status" value="2"/>
</dbReference>
<feature type="domain" description="KaiC" evidence="7">
    <location>
        <begin position="17"/>
        <end position="260"/>
    </location>
</feature>
<dbReference type="InterPro" id="IPR003593">
    <property type="entry name" value="AAA+_ATPase"/>
</dbReference>
<dbReference type="GO" id="GO:0003677">
    <property type="term" value="F:DNA binding"/>
    <property type="evidence" value="ECO:0007669"/>
    <property type="project" value="InterPro"/>
</dbReference>
<protein>
    <recommendedName>
        <fullName evidence="1">non-specific serine/threonine protein kinase</fullName>
        <ecNumber evidence="1">2.7.11.1</ecNumber>
    </recommendedName>
</protein>
<keyword evidence="2" id="KW-0597">Phosphoprotein</keyword>
<dbReference type="InterPro" id="IPR014774">
    <property type="entry name" value="KaiC-like_dom"/>
</dbReference>
<dbReference type="NCBIfam" id="TIGR02655">
    <property type="entry name" value="circ_KaiC"/>
    <property type="match status" value="1"/>
</dbReference>
<evidence type="ECO:0000256" key="6">
    <source>
        <dbReference type="ARBA" id="ARBA00022801"/>
    </source>
</evidence>
<dbReference type="Gene3D" id="3.40.50.300">
    <property type="entry name" value="P-loop containing nucleotide triphosphate hydrolases"/>
    <property type="match status" value="2"/>
</dbReference>
<dbReference type="InterPro" id="IPR051347">
    <property type="entry name" value="Circadian_clock_KaiC-rel"/>
</dbReference>
<dbReference type="SMART" id="SM00382">
    <property type="entry name" value="AAA"/>
    <property type="match status" value="2"/>
</dbReference>
<sequence length="515" mass="56809">MSSNQKFADIQADECVEKLHTAIPGLDLIAEGGLPQGRVTLLSGTAGSGKTVLAAQFLAAGIVHCDQPGVFITFEEPPKAIRKNMRGFGWTIAQWESEQKWAFVDVSPQPHQPPTVTGEYDMGPLLARIEYAIRSIKAKRVVLDSLGSIFNRIPDQALVREELFRLALALGELGVTTIVTAERAAEHGEVARFGVEEFVTDDVIILRNALEAEKRRRTVEILKFRGTSHQKGEYPFTILPDEGLIVIPLSAMELTQTSTDERITSGILELDDLCNGGFFQDSVILVSGPTGTGKTLLVTQFLDGGFKNDERCLLFAFEESRDQLNRNATGWGVDFDAMEEAGLLKIVCRYPESTGLEDHLIRMKEVMEAYKPNRVAVDSLSALERVSTEKGFREFVISLTSFIKAQKTAGLFTATTANLLGGTSVTEAHISTITDSIILLRYVEMFGEMRRGMTVLKMRGSMHVKDIREFRIDGSGAHIGKPLRNINGILSGNFSYMNQGELDRMSQLFSEPSAH</sequence>
<gene>
    <name evidence="8" type="primary">kaiC_2</name>
    <name evidence="8" type="ORF">C1752_01344</name>
</gene>
<dbReference type="SUPFAM" id="SSF52540">
    <property type="entry name" value="P-loop containing nucleoside triphosphate hydrolases"/>
    <property type="match status" value="2"/>
</dbReference>
<dbReference type="AlphaFoldDB" id="A0A2W1JL52"/>
<dbReference type="NCBIfam" id="NF006799">
    <property type="entry name" value="PRK09302.1"/>
    <property type="match status" value="1"/>
</dbReference>
<reference evidence="8 9" key="1">
    <citation type="journal article" date="2018" name="Sci. Rep.">
        <title>A novel species of the marine cyanobacterium Acaryochloris with a unique pigment content and lifestyle.</title>
        <authorList>
            <person name="Partensky F."/>
            <person name="Six C."/>
            <person name="Ratin M."/>
            <person name="Garczarek L."/>
            <person name="Vaulot D."/>
            <person name="Probert I."/>
            <person name="Calteau A."/>
            <person name="Gourvil P."/>
            <person name="Marie D."/>
            <person name="Grebert T."/>
            <person name="Bouchier C."/>
            <person name="Le Panse S."/>
            <person name="Gachenot M."/>
            <person name="Rodriguez F."/>
            <person name="Garrido J.L."/>
        </authorList>
    </citation>
    <scope>NUCLEOTIDE SEQUENCE [LARGE SCALE GENOMIC DNA]</scope>
    <source>
        <strain evidence="8 9">RCC1774</strain>
    </source>
</reference>
<proteinExistence type="predicted"/>
<comment type="caution">
    <text evidence="8">The sequence shown here is derived from an EMBL/GenBank/DDBJ whole genome shotgun (WGS) entry which is preliminary data.</text>
</comment>
<dbReference type="GO" id="GO:0006355">
    <property type="term" value="P:regulation of DNA-templated transcription"/>
    <property type="evidence" value="ECO:0007669"/>
    <property type="project" value="InterPro"/>
</dbReference>
<dbReference type="OrthoDB" id="9787927at2"/>
<dbReference type="InterPro" id="IPR013503">
    <property type="entry name" value="Circadian_KaiC_bact"/>
</dbReference>
<dbReference type="EC" id="2.7.11.1" evidence="1"/>